<dbReference type="PROSITE" id="PS50294">
    <property type="entry name" value="WD_REPEATS_REGION"/>
    <property type="match status" value="1"/>
</dbReference>
<keyword evidence="1 3" id="KW-0853">WD repeat</keyword>
<dbReference type="GO" id="GO:0005765">
    <property type="term" value="C:lysosomal membrane"/>
    <property type="evidence" value="ECO:0007669"/>
    <property type="project" value="TreeGrafter"/>
</dbReference>
<sequence>IYLLYKLRNKIHTTNINIVNNKHIFKWNTERFGSTECIKAEKQVTIMSVFQKFMQTSDKQIKDNNTEPCEEVEDGQPHNPYTEILILQHHSDIVRLLLRISDRRFVSAGDDKKAVIWEVQYGRRIATLIGHTLPITSLLLLRPVEENEEALIVTGSSDKQIRIWNSETGKCLYVLIEHGASVRCLHLLNPGLFCAAGENLSLWNRNGEHLHTVQNCAIEDIHSMISIQNERIVAAADKELVSYELSQSGDSSYKLAKVKQMQYHSEAIHSLVLISASTFASGSVDGMIIIWTTSNLQPIKRLNPVSTSEGDNKRFPNSVQALMCVQERYLLAAIGCGFYAFDVSNDKEILVLQKKTAHLSKITCIGFACEGELLATCSEDKCLRLWGQKQTAGEWKDMVVTTMEKFSGLQSNELLQLSASSPWEPSLLGECCAHGGSVQGFLDFDHEGIVTCGSDGLVIIWKNSEMQKVRRNQAVRKLLLNCDGIV</sequence>
<dbReference type="PANTHER" id="PTHR22805">
    <property type="entry name" value="WDR41-RELATED"/>
    <property type="match status" value="1"/>
</dbReference>
<evidence type="ECO:0000256" key="2">
    <source>
        <dbReference type="ARBA" id="ARBA00022737"/>
    </source>
</evidence>
<dbReference type="SMART" id="SM00320">
    <property type="entry name" value="WD40"/>
    <property type="match status" value="6"/>
</dbReference>
<feature type="repeat" description="WD" evidence="3">
    <location>
        <begin position="151"/>
        <end position="174"/>
    </location>
</feature>
<dbReference type="PANTHER" id="PTHR22805:SF2">
    <property type="entry name" value="WD REPEAT-CONTAINING PROTEIN 41"/>
    <property type="match status" value="1"/>
</dbReference>
<keyword evidence="2" id="KW-0677">Repeat</keyword>
<dbReference type="Pfam" id="PF25178">
    <property type="entry name" value="Beta-prop_WDR41"/>
    <property type="match status" value="1"/>
</dbReference>
<feature type="repeat" description="WD" evidence="3">
    <location>
        <begin position="355"/>
        <end position="386"/>
    </location>
</feature>
<dbReference type="EMBL" id="HACG01042490">
    <property type="protein sequence ID" value="CEK89355.1"/>
    <property type="molecule type" value="Transcribed_RNA"/>
</dbReference>
<dbReference type="PROSITE" id="PS00678">
    <property type="entry name" value="WD_REPEATS_1"/>
    <property type="match status" value="1"/>
</dbReference>
<dbReference type="InterPro" id="IPR015943">
    <property type="entry name" value="WD40/YVTN_repeat-like_dom_sf"/>
</dbReference>
<proteinExistence type="predicted"/>
<dbReference type="AlphaFoldDB" id="A0A0B7BBA2"/>
<dbReference type="Gene3D" id="2.130.10.10">
    <property type="entry name" value="YVTN repeat-like/Quinoprotein amine dehydrogenase"/>
    <property type="match status" value="2"/>
</dbReference>
<protein>
    <recommendedName>
        <fullName evidence="5">WD repeat-containing protein 41</fullName>
    </recommendedName>
</protein>
<name>A0A0B7BBA2_9EUPU</name>
<gene>
    <name evidence="4" type="primary">ORF170437</name>
</gene>
<dbReference type="GO" id="GO:0010506">
    <property type="term" value="P:regulation of autophagy"/>
    <property type="evidence" value="ECO:0007669"/>
    <property type="project" value="InterPro"/>
</dbReference>
<dbReference type="PROSITE" id="PS50082">
    <property type="entry name" value="WD_REPEATS_2"/>
    <property type="match status" value="4"/>
</dbReference>
<evidence type="ECO:0000313" key="4">
    <source>
        <dbReference type="EMBL" id="CEK89355.1"/>
    </source>
</evidence>
<reference evidence="4" key="1">
    <citation type="submission" date="2014-12" db="EMBL/GenBank/DDBJ databases">
        <title>Insight into the proteome of Arion vulgaris.</title>
        <authorList>
            <person name="Aradska J."/>
            <person name="Bulat T."/>
            <person name="Smidak R."/>
            <person name="Sarate P."/>
            <person name="Gangsoo J."/>
            <person name="Sialana F."/>
            <person name="Bilban M."/>
            <person name="Lubec G."/>
        </authorList>
    </citation>
    <scope>NUCLEOTIDE SEQUENCE</scope>
    <source>
        <tissue evidence="4">Skin</tissue>
    </source>
</reference>
<evidence type="ECO:0000256" key="1">
    <source>
        <dbReference type="ARBA" id="ARBA00022574"/>
    </source>
</evidence>
<accession>A0A0B7BBA2</accession>
<dbReference type="InterPro" id="IPR036322">
    <property type="entry name" value="WD40_repeat_dom_sf"/>
</dbReference>
<dbReference type="SUPFAM" id="SSF50978">
    <property type="entry name" value="WD40 repeat-like"/>
    <property type="match status" value="1"/>
</dbReference>
<feature type="repeat" description="WD" evidence="3">
    <location>
        <begin position="261"/>
        <end position="301"/>
    </location>
</feature>
<evidence type="ECO:0008006" key="5">
    <source>
        <dbReference type="Google" id="ProtNLM"/>
    </source>
</evidence>
<dbReference type="InterPro" id="IPR019775">
    <property type="entry name" value="WD40_repeat_CS"/>
</dbReference>
<dbReference type="InterPro" id="IPR040102">
    <property type="entry name" value="WDR41"/>
</dbReference>
<feature type="repeat" description="WD" evidence="3">
    <location>
        <begin position="86"/>
        <end position="127"/>
    </location>
</feature>
<organism evidence="4">
    <name type="scientific">Arion vulgaris</name>
    <dbReference type="NCBI Taxonomy" id="1028688"/>
    <lineage>
        <taxon>Eukaryota</taxon>
        <taxon>Metazoa</taxon>
        <taxon>Spiralia</taxon>
        <taxon>Lophotrochozoa</taxon>
        <taxon>Mollusca</taxon>
        <taxon>Gastropoda</taxon>
        <taxon>Heterobranchia</taxon>
        <taxon>Euthyneura</taxon>
        <taxon>Panpulmonata</taxon>
        <taxon>Eupulmonata</taxon>
        <taxon>Stylommatophora</taxon>
        <taxon>Helicina</taxon>
        <taxon>Arionoidea</taxon>
        <taxon>Arionidae</taxon>
        <taxon>Arion</taxon>
    </lineage>
</organism>
<dbReference type="InterPro" id="IPR001680">
    <property type="entry name" value="WD40_rpt"/>
</dbReference>
<evidence type="ECO:0000256" key="3">
    <source>
        <dbReference type="PROSITE-ProRule" id="PRU00221"/>
    </source>
</evidence>
<feature type="non-terminal residue" evidence="4">
    <location>
        <position position="1"/>
    </location>
</feature>